<feature type="domain" description="ABC transporter" evidence="5">
    <location>
        <begin position="284"/>
        <end position="495"/>
    </location>
</feature>
<dbReference type="PANTHER" id="PTHR19211">
    <property type="entry name" value="ATP-BINDING TRANSPORT PROTEIN-RELATED"/>
    <property type="match status" value="1"/>
</dbReference>
<dbReference type="RefSeq" id="WP_194561950.1">
    <property type="nucleotide sequence ID" value="NZ_JADKPV010000001.1"/>
</dbReference>
<evidence type="ECO:0000313" key="6">
    <source>
        <dbReference type="EMBL" id="MBF4500514.1"/>
    </source>
</evidence>
<dbReference type="GO" id="GO:0016887">
    <property type="term" value="F:ATP hydrolysis activity"/>
    <property type="evidence" value="ECO:0007669"/>
    <property type="project" value="InterPro"/>
</dbReference>
<dbReference type="InterPro" id="IPR003439">
    <property type="entry name" value="ABC_transporter-like_ATP-bd"/>
</dbReference>
<keyword evidence="3 6" id="KW-0067">ATP-binding</keyword>
<dbReference type="InterPro" id="IPR003593">
    <property type="entry name" value="AAA+_ATPase"/>
</dbReference>
<dbReference type="GO" id="GO:0005524">
    <property type="term" value="F:ATP binding"/>
    <property type="evidence" value="ECO:0007669"/>
    <property type="project" value="UniProtKB-KW"/>
</dbReference>
<reference evidence="6" key="1">
    <citation type="submission" date="2020-11" db="EMBL/GenBank/DDBJ databases">
        <title>Multidrug resistant novel bacterium Savagea serpentis sp. nov., isolated from the scats of a vine snake (Ahaetulla nasuta).</title>
        <authorList>
            <person name="Venkata Ramana V."/>
            <person name="Vikas Patil S."/>
            <person name="Yogita Lugani V."/>
        </authorList>
    </citation>
    <scope>NUCLEOTIDE SEQUENCE</scope>
    <source>
        <strain evidence="6">SN6</strain>
    </source>
</reference>
<dbReference type="AlphaFoldDB" id="A0A8J7KSF4"/>
<dbReference type="InterPro" id="IPR050611">
    <property type="entry name" value="ABCF"/>
</dbReference>
<proteinExistence type="predicted"/>
<evidence type="ECO:0000256" key="2">
    <source>
        <dbReference type="ARBA" id="ARBA00022741"/>
    </source>
</evidence>
<evidence type="ECO:0000256" key="1">
    <source>
        <dbReference type="ARBA" id="ARBA00022737"/>
    </source>
</evidence>
<dbReference type="Gene3D" id="3.40.50.300">
    <property type="entry name" value="P-loop containing nucleotide triphosphate hydrolases"/>
    <property type="match status" value="3"/>
</dbReference>
<dbReference type="NCBIfam" id="NF000355">
    <property type="entry name" value="ribo_prot_ABC_F"/>
    <property type="match status" value="1"/>
</dbReference>
<protein>
    <submittedName>
        <fullName evidence="6">ABC-F family ATP-binding cassette domain-containing protein</fullName>
    </submittedName>
</protein>
<sequence length="531" mass="61604">MLQLPAQTIQIHENQSIQHDLLTIEAGQAIGLIGANGSGKTSFLHAMYQSAPSDVVIEFVRFNLPPPRLASHLKKQVMERWNLPKRAYTTYSGGEQLRYQIGAALTTEADLYLLDEPTNHLDEEAVRWLIEIIQQSRAAWIIVSHDRHFLNHIATHIWAIEDEHIHTFRGNYTAYEQERERKRQQQQKRFEEQQQMIQDTERKMKALHDWSEHIHRESTASHHPKQMGAKEYYRTKAKRADRQVKSKEKQLQRLRIEEPIERPSPNRTIQFEIEDSAQRGMQVAYMRDVTLERSGIQVLQNIHFQLTRGEKVALVGPNGSGKSTLLLALLGELPISSGTLWMSPHLKIGYLAQSVTFEDEQLRVRDLLEGSAHLMVKRQQQLFHLGFAPERWTSMLKDLSMGERLKVKLLQWMSEGCHLLLLDEPTNHLDLPSKIQLEHALIQYNGTVVFTSHDATFREHVATRTFDVQNNQRPKSPNTAIRDTLMNLENEQIILIHQLTEAKIGSEDYQQLDAQFQHIQKKIQTLRMKLK</sequence>
<dbReference type="InterPro" id="IPR027417">
    <property type="entry name" value="P-loop_NTPase"/>
</dbReference>
<dbReference type="EMBL" id="JADKPV010000001">
    <property type="protein sequence ID" value="MBF4500514.1"/>
    <property type="molecule type" value="Genomic_DNA"/>
</dbReference>
<gene>
    <name evidence="6" type="ORF">IRY55_03975</name>
</gene>
<dbReference type="Pfam" id="PF00005">
    <property type="entry name" value="ABC_tran"/>
    <property type="match status" value="2"/>
</dbReference>
<feature type="domain" description="ABC transporter" evidence="5">
    <location>
        <begin position="2"/>
        <end position="187"/>
    </location>
</feature>
<organism evidence="6 7">
    <name type="scientific">Savagea serpentis</name>
    <dbReference type="NCBI Taxonomy" id="2785297"/>
    <lineage>
        <taxon>Bacteria</taxon>
        <taxon>Bacillati</taxon>
        <taxon>Bacillota</taxon>
        <taxon>Bacilli</taxon>
        <taxon>Bacillales</taxon>
        <taxon>Caryophanaceae</taxon>
        <taxon>Savagea</taxon>
    </lineage>
</organism>
<feature type="coiled-coil region" evidence="4">
    <location>
        <begin position="174"/>
        <end position="203"/>
    </location>
</feature>
<comment type="caution">
    <text evidence="6">The sequence shown here is derived from an EMBL/GenBank/DDBJ whole genome shotgun (WGS) entry which is preliminary data.</text>
</comment>
<dbReference type="SMART" id="SM00382">
    <property type="entry name" value="AAA"/>
    <property type="match status" value="2"/>
</dbReference>
<dbReference type="PANTHER" id="PTHR19211:SF100">
    <property type="entry name" value="RIBOSOME PROTECTION PROTEIN VMLR"/>
    <property type="match status" value="1"/>
</dbReference>
<keyword evidence="7" id="KW-1185">Reference proteome</keyword>
<dbReference type="InterPro" id="IPR032781">
    <property type="entry name" value="ABC_tran_Xtn"/>
</dbReference>
<dbReference type="PROSITE" id="PS50893">
    <property type="entry name" value="ABC_TRANSPORTER_2"/>
    <property type="match status" value="2"/>
</dbReference>
<keyword evidence="4" id="KW-0175">Coiled coil</keyword>
<dbReference type="SUPFAM" id="SSF52540">
    <property type="entry name" value="P-loop containing nucleoside triphosphate hydrolases"/>
    <property type="match status" value="2"/>
</dbReference>
<evidence type="ECO:0000313" key="7">
    <source>
        <dbReference type="Proteomes" id="UP000622653"/>
    </source>
</evidence>
<dbReference type="Pfam" id="PF12848">
    <property type="entry name" value="ABC_tran_Xtn"/>
    <property type="match status" value="1"/>
</dbReference>
<evidence type="ECO:0000256" key="3">
    <source>
        <dbReference type="ARBA" id="ARBA00022840"/>
    </source>
</evidence>
<name>A0A8J7KSF4_9BACL</name>
<dbReference type="CDD" id="cd03221">
    <property type="entry name" value="ABCF_EF-3"/>
    <property type="match status" value="2"/>
</dbReference>
<evidence type="ECO:0000256" key="4">
    <source>
        <dbReference type="SAM" id="Coils"/>
    </source>
</evidence>
<accession>A0A8J7KSF4</accession>
<keyword evidence="1" id="KW-0677">Repeat</keyword>
<keyword evidence="2" id="KW-0547">Nucleotide-binding</keyword>
<dbReference type="Proteomes" id="UP000622653">
    <property type="component" value="Unassembled WGS sequence"/>
</dbReference>
<evidence type="ECO:0000259" key="5">
    <source>
        <dbReference type="PROSITE" id="PS50893"/>
    </source>
</evidence>